<dbReference type="InterPro" id="IPR013784">
    <property type="entry name" value="Carb-bd-like_fold"/>
</dbReference>
<dbReference type="GO" id="GO:0030246">
    <property type="term" value="F:carbohydrate binding"/>
    <property type="evidence" value="ECO:0007669"/>
    <property type="project" value="InterPro"/>
</dbReference>
<keyword evidence="3" id="KW-1185">Reference proteome</keyword>
<name>A0A9N9F7N9_FUNMO</name>
<protein>
    <submittedName>
        <fullName evidence="2">4944_t:CDS:1</fullName>
    </submittedName>
</protein>
<evidence type="ECO:0000256" key="1">
    <source>
        <dbReference type="SAM" id="MobiDB-lite"/>
    </source>
</evidence>
<feature type="compositionally biased region" description="Basic and acidic residues" evidence="1">
    <location>
        <begin position="1"/>
        <end position="11"/>
    </location>
</feature>
<sequence>MYKSQPKEAKPKVTNNSGKSSRNQVGSMSHNKKKFLLSGLKFMESESEPEGSIEIIFHVHLPKIRYGEPVIAGSIEELGNWREPKVKLKQYNNRVWKHTSYWYSEPIRIPINRYKYAVYLYNFKFEGFGQEDDRVLDIRSNNTFDIWKRNSTYNINQITDYMFLDVIYESVTLENIKDITLDYSSILEQHHELTLSVTNIQFISNRVSDASIGKLLFLCFLLGHCPNTYGSFELPREFQSIPLLQAFFTVHSDTFPTSCWQFVFKGVEHLIHHNIINGLSEWLNIFTIARDIDPQYKFIDTITFAKCNDDKYIKDYFEIIQKHEFDENIHMKIIKWLMSQCKNLKTLAIVWRSSDKIDKQCLMRNIEKIMSEDDPVDFTELPDDIRDIVTRKRVSLLNGRRAIWDVSNSQSIFDLLNSVRLRWTKDEYIVVLEKVSTLEDYQLLSVFPSLLKNWIEMSNVIDDKMAQLCTKWYKKLMDIMDQMSNSTGHKGEYVTAVFEKLSNICSLVNKQSILDEIMEITFNRIRRSSEKSIFATTTNIVKFGSIAVRVFTKVIKEKIDSMELVRDQPILKKMQAICGCTGKSLEIPNE</sequence>
<evidence type="ECO:0000313" key="3">
    <source>
        <dbReference type="Proteomes" id="UP000789375"/>
    </source>
</evidence>
<feature type="region of interest" description="Disordered" evidence="1">
    <location>
        <begin position="1"/>
        <end position="28"/>
    </location>
</feature>
<dbReference type="AlphaFoldDB" id="A0A9N9F7N9"/>
<reference evidence="2" key="1">
    <citation type="submission" date="2021-06" db="EMBL/GenBank/DDBJ databases">
        <authorList>
            <person name="Kallberg Y."/>
            <person name="Tangrot J."/>
            <person name="Rosling A."/>
        </authorList>
    </citation>
    <scope>NUCLEOTIDE SEQUENCE</scope>
    <source>
        <strain evidence="2">87-6 pot B 2015</strain>
    </source>
</reference>
<comment type="caution">
    <text evidence="2">The sequence shown here is derived from an EMBL/GenBank/DDBJ whole genome shotgun (WGS) entry which is preliminary data.</text>
</comment>
<evidence type="ECO:0000313" key="2">
    <source>
        <dbReference type="EMBL" id="CAG8516315.1"/>
    </source>
</evidence>
<accession>A0A9N9F7N9</accession>
<dbReference type="SUPFAM" id="SSF49452">
    <property type="entry name" value="Starch-binding domain-like"/>
    <property type="match status" value="1"/>
</dbReference>
<dbReference type="Proteomes" id="UP000789375">
    <property type="component" value="Unassembled WGS sequence"/>
</dbReference>
<proteinExistence type="predicted"/>
<gene>
    <name evidence="2" type="ORF">FMOSSE_LOCUS4799</name>
</gene>
<feature type="compositionally biased region" description="Polar residues" evidence="1">
    <location>
        <begin position="13"/>
        <end position="28"/>
    </location>
</feature>
<dbReference type="EMBL" id="CAJVPP010000840">
    <property type="protein sequence ID" value="CAG8516315.1"/>
    <property type="molecule type" value="Genomic_DNA"/>
</dbReference>
<organism evidence="2 3">
    <name type="scientific">Funneliformis mosseae</name>
    <name type="common">Endomycorrhizal fungus</name>
    <name type="synonym">Glomus mosseae</name>
    <dbReference type="NCBI Taxonomy" id="27381"/>
    <lineage>
        <taxon>Eukaryota</taxon>
        <taxon>Fungi</taxon>
        <taxon>Fungi incertae sedis</taxon>
        <taxon>Mucoromycota</taxon>
        <taxon>Glomeromycotina</taxon>
        <taxon>Glomeromycetes</taxon>
        <taxon>Glomerales</taxon>
        <taxon>Glomeraceae</taxon>
        <taxon>Funneliformis</taxon>
    </lineage>
</organism>